<dbReference type="InterPro" id="IPR036188">
    <property type="entry name" value="FAD/NAD-bd_sf"/>
</dbReference>
<dbReference type="Gene3D" id="3.50.50.60">
    <property type="entry name" value="FAD/NAD(P)-binding domain"/>
    <property type="match status" value="1"/>
</dbReference>
<organism evidence="1 2">
    <name type="scientific">Colletotrichum tanaceti</name>
    <dbReference type="NCBI Taxonomy" id="1306861"/>
    <lineage>
        <taxon>Eukaryota</taxon>
        <taxon>Fungi</taxon>
        <taxon>Dikarya</taxon>
        <taxon>Ascomycota</taxon>
        <taxon>Pezizomycotina</taxon>
        <taxon>Sordariomycetes</taxon>
        <taxon>Hypocreomycetidae</taxon>
        <taxon>Glomerellales</taxon>
        <taxon>Glomerellaceae</taxon>
        <taxon>Colletotrichum</taxon>
        <taxon>Colletotrichum destructivum species complex</taxon>
    </lineage>
</organism>
<accession>A0A4U6X4G5</accession>
<dbReference type="STRING" id="1306861.A0A4U6X4G5"/>
<keyword evidence="2" id="KW-1185">Reference proteome</keyword>
<dbReference type="AlphaFoldDB" id="A0A4U6X4G5"/>
<sequence>KTRVSRKADVLSAAGTEHLVNLPGVGENLRDHVRIQGSYELKGYFTGCDRLKYDTAYAAEQLRLWWEGETSMYGHPGSEYTFTNWDQALVVALASDAISAVEVIVQEATA</sequence>
<evidence type="ECO:0000313" key="2">
    <source>
        <dbReference type="Proteomes" id="UP000310108"/>
    </source>
</evidence>
<reference evidence="1 2" key="1">
    <citation type="journal article" date="2019" name="PLoS ONE">
        <title>Comparative genome analysis indicates high evolutionary potential of pathogenicity genes in Colletotrichum tanaceti.</title>
        <authorList>
            <person name="Lelwala R.V."/>
            <person name="Korhonen P.K."/>
            <person name="Young N.D."/>
            <person name="Scott J.B."/>
            <person name="Ades P.A."/>
            <person name="Gasser R.B."/>
            <person name="Taylor P.W.J."/>
        </authorList>
    </citation>
    <scope>NUCLEOTIDE SEQUENCE [LARGE SCALE GENOMIC DNA]</scope>
    <source>
        <strain evidence="1">BRIP57314</strain>
    </source>
</reference>
<evidence type="ECO:0008006" key="3">
    <source>
        <dbReference type="Google" id="ProtNLM"/>
    </source>
</evidence>
<name>A0A4U6X4G5_9PEZI</name>
<dbReference type="Proteomes" id="UP000310108">
    <property type="component" value="Unassembled WGS sequence"/>
</dbReference>
<proteinExistence type="predicted"/>
<feature type="non-terminal residue" evidence="1">
    <location>
        <position position="1"/>
    </location>
</feature>
<protein>
    <recommendedName>
        <fullName evidence="3">Glucose-methanol-choline oxidoreductase N-terminal domain-containing protein</fullName>
    </recommendedName>
</protein>
<comment type="caution">
    <text evidence="1">The sequence shown here is derived from an EMBL/GenBank/DDBJ whole genome shotgun (WGS) entry which is preliminary data.</text>
</comment>
<evidence type="ECO:0000313" key="1">
    <source>
        <dbReference type="EMBL" id="TKW48227.1"/>
    </source>
</evidence>
<gene>
    <name evidence="1" type="ORF">CTA1_7524</name>
</gene>
<dbReference type="Gene3D" id="3.30.560.10">
    <property type="entry name" value="Glucose Oxidase, domain 3"/>
    <property type="match status" value="1"/>
</dbReference>
<dbReference type="EMBL" id="PJEX01001380">
    <property type="protein sequence ID" value="TKW48227.1"/>
    <property type="molecule type" value="Genomic_DNA"/>
</dbReference>